<name>A0A0F9CJI9_9ZZZZ</name>
<dbReference type="AlphaFoldDB" id="A0A0F9CJI9"/>
<protein>
    <submittedName>
        <fullName evidence="1">Uncharacterized protein</fullName>
    </submittedName>
</protein>
<proteinExistence type="predicted"/>
<dbReference type="EMBL" id="LAZR01033021">
    <property type="protein sequence ID" value="KKL49259.1"/>
    <property type="molecule type" value="Genomic_DNA"/>
</dbReference>
<evidence type="ECO:0000313" key="1">
    <source>
        <dbReference type="EMBL" id="KKL49259.1"/>
    </source>
</evidence>
<accession>A0A0F9CJI9</accession>
<gene>
    <name evidence="1" type="ORF">LCGC14_2317300</name>
</gene>
<reference evidence="1" key="1">
    <citation type="journal article" date="2015" name="Nature">
        <title>Complex archaea that bridge the gap between prokaryotes and eukaryotes.</title>
        <authorList>
            <person name="Spang A."/>
            <person name="Saw J.H."/>
            <person name="Jorgensen S.L."/>
            <person name="Zaremba-Niedzwiedzka K."/>
            <person name="Martijn J."/>
            <person name="Lind A.E."/>
            <person name="van Eijk R."/>
            <person name="Schleper C."/>
            <person name="Guy L."/>
            <person name="Ettema T.J."/>
        </authorList>
    </citation>
    <scope>NUCLEOTIDE SEQUENCE</scope>
</reference>
<comment type="caution">
    <text evidence="1">The sequence shown here is derived from an EMBL/GenBank/DDBJ whole genome shotgun (WGS) entry which is preliminary data.</text>
</comment>
<sequence>MAFNGGLFGTFQIGDYAFVDAGDVPIVIVENIPRALGVIIKFLGGGEQTLTLNAWIINFAGRRRKELEEFFRDLAGNLLKESPATLVVNGVTYTSCHYNGFSVGGSGHHFDTFSVTFLRSSTAIC</sequence>
<organism evidence="1">
    <name type="scientific">marine sediment metagenome</name>
    <dbReference type="NCBI Taxonomy" id="412755"/>
    <lineage>
        <taxon>unclassified sequences</taxon>
        <taxon>metagenomes</taxon>
        <taxon>ecological metagenomes</taxon>
    </lineage>
</organism>